<organism evidence="1 2">
    <name type="scientific">Paraburkholderia piptadeniae</name>
    <dbReference type="NCBI Taxonomy" id="1701573"/>
    <lineage>
        <taxon>Bacteria</taxon>
        <taxon>Pseudomonadati</taxon>
        <taxon>Pseudomonadota</taxon>
        <taxon>Betaproteobacteria</taxon>
        <taxon>Burkholderiales</taxon>
        <taxon>Burkholderiaceae</taxon>
        <taxon>Paraburkholderia</taxon>
    </lineage>
</organism>
<dbReference type="Proteomes" id="UP000195569">
    <property type="component" value="Unassembled WGS sequence"/>
</dbReference>
<gene>
    <name evidence="1" type="ORF">BN2476_300003</name>
</gene>
<dbReference type="AlphaFoldDB" id="A0A1N7S275"/>
<sequence>MAHASLWISDFDSFDFFFREAISQSIADRKNESFNANKLAVASDTTSKAGAAMAE</sequence>
<evidence type="ECO:0000313" key="2">
    <source>
        <dbReference type="Proteomes" id="UP000195569"/>
    </source>
</evidence>
<proteinExistence type="predicted"/>
<name>A0A1N7S275_9BURK</name>
<evidence type="ECO:0000313" key="1">
    <source>
        <dbReference type="EMBL" id="SIT41434.1"/>
    </source>
</evidence>
<protein>
    <submittedName>
        <fullName evidence="1">Uncharacterized protein</fullName>
    </submittedName>
</protein>
<accession>A0A1N7S275</accession>
<comment type="caution">
    <text evidence="1">The sequence shown here is derived from an EMBL/GenBank/DDBJ whole genome shotgun (WGS) entry which is preliminary data.</text>
</comment>
<keyword evidence="2" id="KW-1185">Reference proteome</keyword>
<reference evidence="1" key="1">
    <citation type="submission" date="2016-12" db="EMBL/GenBank/DDBJ databases">
        <authorList>
            <person name="Moulin L."/>
        </authorList>
    </citation>
    <scope>NUCLEOTIDE SEQUENCE [LARGE SCALE GENOMIC DNA]</scope>
    <source>
        <strain evidence="1">STM 7183</strain>
    </source>
</reference>
<dbReference type="EMBL" id="CYGY02000030">
    <property type="protein sequence ID" value="SIT41434.1"/>
    <property type="molecule type" value="Genomic_DNA"/>
</dbReference>